<dbReference type="AlphaFoldDB" id="A0A4R3KGW2"/>
<dbReference type="GO" id="GO:0005886">
    <property type="term" value="C:plasma membrane"/>
    <property type="evidence" value="ECO:0007669"/>
    <property type="project" value="UniProtKB-SubCell"/>
</dbReference>
<feature type="domain" description="Major facilitator superfamily (MFS) profile" evidence="8">
    <location>
        <begin position="12"/>
        <end position="387"/>
    </location>
</feature>
<evidence type="ECO:0000256" key="1">
    <source>
        <dbReference type="ARBA" id="ARBA00004651"/>
    </source>
</evidence>
<feature type="transmembrane region" description="Helical" evidence="7">
    <location>
        <begin position="12"/>
        <end position="34"/>
    </location>
</feature>
<keyword evidence="2" id="KW-0813">Transport</keyword>
<dbReference type="EMBL" id="SMAB01000009">
    <property type="protein sequence ID" value="TCS82490.1"/>
    <property type="molecule type" value="Genomic_DNA"/>
</dbReference>
<evidence type="ECO:0000313" key="9">
    <source>
        <dbReference type="EMBL" id="TCS82490.1"/>
    </source>
</evidence>
<feature type="transmembrane region" description="Helical" evidence="7">
    <location>
        <begin position="46"/>
        <end position="67"/>
    </location>
</feature>
<protein>
    <submittedName>
        <fullName evidence="9">PPP family 3-phenylpropionic acid transporter</fullName>
    </submittedName>
</protein>
<comment type="caution">
    <text evidence="9">The sequence shown here is derived from an EMBL/GenBank/DDBJ whole genome shotgun (WGS) entry which is preliminary data.</text>
</comment>
<dbReference type="InterPro" id="IPR026032">
    <property type="entry name" value="HcaT-like"/>
</dbReference>
<gene>
    <name evidence="9" type="ORF">EDD72_10959</name>
</gene>
<feature type="transmembrane region" description="Helical" evidence="7">
    <location>
        <begin position="141"/>
        <end position="159"/>
    </location>
</feature>
<feature type="transmembrane region" description="Helical" evidence="7">
    <location>
        <begin position="265"/>
        <end position="288"/>
    </location>
</feature>
<dbReference type="InterPro" id="IPR020846">
    <property type="entry name" value="MFS_dom"/>
</dbReference>
<feature type="transmembrane region" description="Helical" evidence="7">
    <location>
        <begin position="294"/>
        <end position="314"/>
    </location>
</feature>
<evidence type="ECO:0000256" key="6">
    <source>
        <dbReference type="ARBA" id="ARBA00023136"/>
    </source>
</evidence>
<feature type="transmembrane region" description="Helical" evidence="7">
    <location>
        <begin position="165"/>
        <end position="182"/>
    </location>
</feature>
<evidence type="ECO:0000256" key="5">
    <source>
        <dbReference type="ARBA" id="ARBA00022989"/>
    </source>
</evidence>
<dbReference type="RefSeq" id="WP_165895006.1">
    <property type="nucleotide sequence ID" value="NZ_SMAB01000009.1"/>
</dbReference>
<feature type="transmembrane region" description="Helical" evidence="7">
    <location>
        <begin position="232"/>
        <end position="253"/>
    </location>
</feature>
<dbReference type="Proteomes" id="UP000295788">
    <property type="component" value="Unassembled WGS sequence"/>
</dbReference>
<feature type="transmembrane region" description="Helical" evidence="7">
    <location>
        <begin position="203"/>
        <end position="220"/>
    </location>
</feature>
<dbReference type="InterPro" id="IPR036259">
    <property type="entry name" value="MFS_trans_sf"/>
</dbReference>
<feature type="transmembrane region" description="Helical" evidence="7">
    <location>
        <begin position="335"/>
        <end position="356"/>
    </location>
</feature>
<proteinExistence type="predicted"/>
<dbReference type="CDD" id="cd17335">
    <property type="entry name" value="MFS_MFSD6"/>
    <property type="match status" value="1"/>
</dbReference>
<evidence type="ECO:0000259" key="8">
    <source>
        <dbReference type="PROSITE" id="PS50850"/>
    </source>
</evidence>
<evidence type="ECO:0000256" key="4">
    <source>
        <dbReference type="ARBA" id="ARBA00022692"/>
    </source>
</evidence>
<sequence length="398" mass="44389">MTDFALDGRRNIYARLSGFYYIYFFGMGALYPLLSVYFKDKGLTGSQLGLIMSVGPIVSIITQPIWGMLCDRYRIEKKVLFITLISAGVISLFFPISQSFLIFLMLIGLMNVFQSAVVPITDNISMNFVQRYGGQYGDIRLWGSIGFAVAVWVAGLLSDHFHSDIIFYLYTVSLFIAATLTKRMSEDENSQFSVNVFKEMKKLLTVPSFSLFLLGTFLLFGTMNANNTYFGIFYQSIGGTKTGIGLAFLLAAGSEVPFMRWSGKLITKFGLLPVMIFSAVVTVIRWFFYSLGPSVFWVIVTTFVQGLSIGLFLATAVQFVKTKAEADVQVTAMSLYGSFGLGLGSFVSSMIGGWIYEHFGILNTYLYMAIASFLAILIFLVIWVIEREGHPNSKMIRG</sequence>
<evidence type="ECO:0000256" key="7">
    <source>
        <dbReference type="SAM" id="Phobius"/>
    </source>
</evidence>
<reference evidence="9 10" key="1">
    <citation type="submission" date="2019-03" db="EMBL/GenBank/DDBJ databases">
        <title>Genomic Encyclopedia of Type Strains, Phase IV (KMG-IV): sequencing the most valuable type-strain genomes for metagenomic binning, comparative biology and taxonomic classification.</title>
        <authorList>
            <person name="Goeker M."/>
        </authorList>
    </citation>
    <scope>NUCLEOTIDE SEQUENCE [LARGE SCALE GENOMIC DNA]</scope>
    <source>
        <strain evidence="9 10">DSM 23802</strain>
    </source>
</reference>
<feature type="transmembrane region" description="Helical" evidence="7">
    <location>
        <begin position="102"/>
        <end position="120"/>
    </location>
</feature>
<dbReference type="GO" id="GO:0015213">
    <property type="term" value="F:uridine transmembrane transporter activity"/>
    <property type="evidence" value="ECO:0007669"/>
    <property type="project" value="TreeGrafter"/>
</dbReference>
<feature type="transmembrane region" description="Helical" evidence="7">
    <location>
        <begin position="362"/>
        <end position="385"/>
    </location>
</feature>
<feature type="transmembrane region" description="Helical" evidence="7">
    <location>
        <begin position="79"/>
        <end position="96"/>
    </location>
</feature>
<keyword evidence="6 7" id="KW-0472">Membrane</keyword>
<dbReference type="PANTHER" id="PTHR23522">
    <property type="entry name" value="BLL5896 PROTEIN"/>
    <property type="match status" value="1"/>
</dbReference>
<keyword evidence="5 7" id="KW-1133">Transmembrane helix</keyword>
<name>A0A4R3KGW2_9BACI</name>
<dbReference type="PIRSF" id="PIRSF004925">
    <property type="entry name" value="HcaT"/>
    <property type="match status" value="1"/>
</dbReference>
<dbReference type="PROSITE" id="PS50850">
    <property type="entry name" value="MFS"/>
    <property type="match status" value="1"/>
</dbReference>
<dbReference type="Pfam" id="PF12832">
    <property type="entry name" value="MFS_1_like"/>
    <property type="match status" value="1"/>
</dbReference>
<keyword evidence="10" id="KW-1185">Reference proteome</keyword>
<dbReference type="SUPFAM" id="SSF103473">
    <property type="entry name" value="MFS general substrate transporter"/>
    <property type="match status" value="1"/>
</dbReference>
<evidence type="ECO:0000313" key="10">
    <source>
        <dbReference type="Proteomes" id="UP000295788"/>
    </source>
</evidence>
<keyword evidence="4 7" id="KW-0812">Transmembrane</keyword>
<evidence type="ECO:0000256" key="2">
    <source>
        <dbReference type="ARBA" id="ARBA00022448"/>
    </source>
</evidence>
<dbReference type="GO" id="GO:0015212">
    <property type="term" value="F:cytidine transmembrane transporter activity"/>
    <property type="evidence" value="ECO:0007669"/>
    <property type="project" value="TreeGrafter"/>
</dbReference>
<evidence type="ECO:0000256" key="3">
    <source>
        <dbReference type="ARBA" id="ARBA00022475"/>
    </source>
</evidence>
<dbReference type="PANTHER" id="PTHR23522:SF4">
    <property type="entry name" value="NUCLEOSIDE PERMEASE NUPG-RELATED"/>
    <property type="match status" value="1"/>
</dbReference>
<organism evidence="9 10">
    <name type="scientific">Tepidibacillus fermentans</name>
    <dbReference type="NCBI Taxonomy" id="1281767"/>
    <lineage>
        <taxon>Bacteria</taxon>
        <taxon>Bacillati</taxon>
        <taxon>Bacillota</taxon>
        <taxon>Bacilli</taxon>
        <taxon>Bacillales</taxon>
        <taxon>Bacillaceae</taxon>
        <taxon>Tepidibacillus</taxon>
    </lineage>
</organism>
<dbReference type="InterPro" id="IPR024989">
    <property type="entry name" value="MFS_assoc_dom"/>
</dbReference>
<accession>A0A4R3KGW2</accession>
<comment type="subcellular location">
    <subcellularLocation>
        <location evidence="1">Cell membrane</location>
        <topology evidence="1">Multi-pass membrane protein</topology>
    </subcellularLocation>
</comment>
<keyword evidence="3" id="KW-1003">Cell membrane</keyword>
<dbReference type="Gene3D" id="1.20.1250.20">
    <property type="entry name" value="MFS general substrate transporter like domains"/>
    <property type="match status" value="2"/>
</dbReference>